<dbReference type="SUPFAM" id="SSF109998">
    <property type="entry name" value="Triger factor/SurA peptide-binding domain-like"/>
    <property type="match status" value="1"/>
</dbReference>
<comment type="similarity">
    <text evidence="8">Belongs to the PpiD chaperone family.</text>
</comment>
<dbReference type="GO" id="GO:0005886">
    <property type="term" value="C:plasma membrane"/>
    <property type="evidence" value="ECO:0007669"/>
    <property type="project" value="UniProtKB-SubCell"/>
</dbReference>
<evidence type="ECO:0000256" key="4">
    <source>
        <dbReference type="ARBA" id="ARBA00022692"/>
    </source>
</evidence>
<dbReference type="EMBL" id="UINC01001283">
    <property type="protein sequence ID" value="SUZ76579.1"/>
    <property type="molecule type" value="Genomic_DNA"/>
</dbReference>
<evidence type="ECO:0000256" key="3">
    <source>
        <dbReference type="ARBA" id="ARBA00022519"/>
    </source>
</evidence>
<evidence type="ECO:0000313" key="13">
    <source>
        <dbReference type="EMBL" id="SUZ76579.1"/>
    </source>
</evidence>
<evidence type="ECO:0000256" key="6">
    <source>
        <dbReference type="ARBA" id="ARBA00023136"/>
    </source>
</evidence>
<dbReference type="AlphaFoldDB" id="A0A381QDW0"/>
<evidence type="ECO:0000256" key="2">
    <source>
        <dbReference type="ARBA" id="ARBA00022475"/>
    </source>
</evidence>
<dbReference type="SUPFAM" id="SSF54534">
    <property type="entry name" value="FKBP-like"/>
    <property type="match status" value="1"/>
</dbReference>
<dbReference type="InterPro" id="IPR052029">
    <property type="entry name" value="PpiD_chaperone"/>
</dbReference>
<comment type="subcellular location">
    <subcellularLocation>
        <location evidence="1">Cell inner membrane</location>
        <topology evidence="1">Single-pass type II membrane protein</topology>
        <orientation evidence="1">Periplasmic side</orientation>
    </subcellularLocation>
</comment>
<sequence>MLQDIRDNSQGLISKIIIGVIIVVFASFGLSYVIGGFTTLPAVAEVNGQEISEAQLEANTQQFLNSIGAGIDSIDQDLLEQIALNQLIEEIILRQSAEEASMAISSNEIDRQILETESFQIGGVFNPDIAVRTLAGQGYSVAAYREFLRQQLVLSQIANAYSSSNFVTEAELNRLAELSGQTRDFRYISVILGARTLGEAISDDQIAAYYESNKESFIDEESLVVRYVILDKDEIAEEIEVDETELIAQYESEREEYEGSSEKRAAHILFEVGVDLAEAAVLTLARETQERILEGEDFEALALELSSDIVSAEEGGDIGYTDGSAFPSEIEEALEILAVNEVSDPIITEFGVHLVKLTEDSENFFQPYEEVVDRIERDKKSAEIELIYAERLQNLSNLAFETGDLLTISEELNLPVLQSEPIGRSGGSAIFSNQELIAAAFSDEVLMDGNNSDVVELGTGQAVVLRIQEFNEAAVPTLEEVQPEIAVIIRTEMERAEVQKVGENLLDATERGEGLDELLTANELEWIVEEGIERNSFTVNREIVTTAFGMPRPTALPELTTITLDNGTFVLLELNQVNSGVVDSLEQDELDALTETLSSGLGNSDFEAFLNNLRDNADIQRREVREEF</sequence>
<protein>
    <recommendedName>
        <fullName evidence="9">Periplasmic chaperone PpiD</fullName>
    </recommendedName>
    <alternativeName>
        <fullName evidence="10">Periplasmic folding chaperone</fullName>
    </alternativeName>
</protein>
<reference evidence="13" key="1">
    <citation type="submission" date="2018-05" db="EMBL/GenBank/DDBJ databases">
        <authorList>
            <person name="Lanie J.A."/>
            <person name="Ng W.-L."/>
            <person name="Kazmierczak K.M."/>
            <person name="Andrzejewski T.M."/>
            <person name="Davidsen T.M."/>
            <person name="Wayne K.J."/>
            <person name="Tettelin H."/>
            <person name="Glass J.I."/>
            <person name="Rusch D."/>
            <person name="Podicherti R."/>
            <person name="Tsui H.-C.T."/>
            <person name="Winkler M.E."/>
        </authorList>
    </citation>
    <scope>NUCLEOTIDE SEQUENCE</scope>
</reference>
<dbReference type="Gene3D" id="1.10.4030.10">
    <property type="entry name" value="Porin chaperone SurA, peptide-binding domain"/>
    <property type="match status" value="1"/>
</dbReference>
<evidence type="ECO:0000256" key="8">
    <source>
        <dbReference type="ARBA" id="ARBA00038408"/>
    </source>
</evidence>
<dbReference type="InterPro" id="IPR027304">
    <property type="entry name" value="Trigger_fact/SurA_dom_sf"/>
</dbReference>
<keyword evidence="7" id="KW-0143">Chaperone</keyword>
<accession>A0A381QDW0</accession>
<evidence type="ECO:0000256" key="5">
    <source>
        <dbReference type="ARBA" id="ARBA00022989"/>
    </source>
</evidence>
<evidence type="ECO:0000259" key="12">
    <source>
        <dbReference type="PROSITE" id="PS50198"/>
    </source>
</evidence>
<dbReference type="PROSITE" id="PS50198">
    <property type="entry name" value="PPIC_PPIASE_2"/>
    <property type="match status" value="1"/>
</dbReference>
<evidence type="ECO:0000256" key="9">
    <source>
        <dbReference type="ARBA" id="ARBA00040743"/>
    </source>
</evidence>
<evidence type="ECO:0000256" key="10">
    <source>
        <dbReference type="ARBA" id="ARBA00042775"/>
    </source>
</evidence>
<proteinExistence type="inferred from homology"/>
<keyword evidence="4 11" id="KW-0812">Transmembrane</keyword>
<dbReference type="InterPro" id="IPR000297">
    <property type="entry name" value="PPIase_PpiC"/>
</dbReference>
<feature type="domain" description="PpiC" evidence="12">
    <location>
        <begin position="260"/>
        <end position="359"/>
    </location>
</feature>
<organism evidence="13">
    <name type="scientific">marine metagenome</name>
    <dbReference type="NCBI Taxonomy" id="408172"/>
    <lineage>
        <taxon>unclassified sequences</taxon>
        <taxon>metagenomes</taxon>
        <taxon>ecological metagenomes</taxon>
    </lineage>
</organism>
<dbReference type="InterPro" id="IPR023058">
    <property type="entry name" value="PPIase_PpiC_CS"/>
</dbReference>
<feature type="transmembrane region" description="Helical" evidence="11">
    <location>
        <begin position="12"/>
        <end position="34"/>
    </location>
</feature>
<evidence type="ECO:0000256" key="7">
    <source>
        <dbReference type="ARBA" id="ARBA00023186"/>
    </source>
</evidence>
<dbReference type="PANTHER" id="PTHR47529">
    <property type="entry name" value="PEPTIDYL-PROLYL CIS-TRANS ISOMERASE D"/>
    <property type="match status" value="1"/>
</dbReference>
<keyword evidence="6 11" id="KW-0472">Membrane</keyword>
<keyword evidence="3" id="KW-0997">Cell inner membrane</keyword>
<name>A0A381QDW0_9ZZZZ</name>
<gene>
    <name evidence="13" type="ORF">METZ01_LOCUS29433</name>
</gene>
<dbReference type="PANTHER" id="PTHR47529:SF1">
    <property type="entry name" value="PERIPLASMIC CHAPERONE PPID"/>
    <property type="match status" value="1"/>
</dbReference>
<dbReference type="PROSITE" id="PS01096">
    <property type="entry name" value="PPIC_PPIASE_1"/>
    <property type="match status" value="1"/>
</dbReference>
<dbReference type="Pfam" id="PF13624">
    <property type="entry name" value="SurA_N_3"/>
    <property type="match status" value="1"/>
</dbReference>
<evidence type="ECO:0000256" key="11">
    <source>
        <dbReference type="SAM" id="Phobius"/>
    </source>
</evidence>
<dbReference type="Gene3D" id="3.10.50.40">
    <property type="match status" value="1"/>
</dbReference>
<keyword evidence="2" id="KW-1003">Cell membrane</keyword>
<evidence type="ECO:0000256" key="1">
    <source>
        <dbReference type="ARBA" id="ARBA00004382"/>
    </source>
</evidence>
<dbReference type="GO" id="GO:0003755">
    <property type="term" value="F:peptidyl-prolyl cis-trans isomerase activity"/>
    <property type="evidence" value="ECO:0007669"/>
    <property type="project" value="InterPro"/>
</dbReference>
<keyword evidence="5 11" id="KW-1133">Transmembrane helix</keyword>
<dbReference type="Pfam" id="PF00639">
    <property type="entry name" value="Rotamase"/>
    <property type="match status" value="1"/>
</dbReference>
<dbReference type="InterPro" id="IPR046357">
    <property type="entry name" value="PPIase_dom_sf"/>
</dbReference>